<dbReference type="EMBL" id="ACIO01000655">
    <property type="protein sequence ID" value="EFC95921.1"/>
    <property type="molecule type" value="Genomic_DNA"/>
</dbReference>
<protein>
    <submittedName>
        <fullName evidence="1">Uncharacterized protein</fullName>
    </submittedName>
</protein>
<evidence type="ECO:0000313" key="1">
    <source>
        <dbReference type="EMBL" id="EFC95921.1"/>
    </source>
</evidence>
<dbReference type="AlphaFoldDB" id="D3AQI0"/>
<proteinExistence type="predicted"/>
<reference evidence="1 2" key="1">
    <citation type="submission" date="2010-01" db="EMBL/GenBank/DDBJ databases">
        <authorList>
            <person name="Weinstock G."/>
            <person name="Sodergren E."/>
            <person name="Clifton S."/>
            <person name="Fulton L."/>
            <person name="Fulton B."/>
            <person name="Courtney L."/>
            <person name="Fronick C."/>
            <person name="Harrison M."/>
            <person name="Strong C."/>
            <person name="Farmer C."/>
            <person name="Delahaunty K."/>
            <person name="Markovic C."/>
            <person name="Hall O."/>
            <person name="Minx P."/>
            <person name="Tomlinson C."/>
            <person name="Mitreva M."/>
            <person name="Nelson J."/>
            <person name="Hou S."/>
            <person name="Wollam A."/>
            <person name="Pepin K.H."/>
            <person name="Johnson M."/>
            <person name="Bhonagiri V."/>
            <person name="Nash W.E."/>
            <person name="Warren W."/>
            <person name="Chinwalla A."/>
            <person name="Mardis E.R."/>
            <person name="Wilson R.K."/>
        </authorList>
    </citation>
    <scope>NUCLEOTIDE SEQUENCE [LARGE SCALE GENOMIC DNA]</scope>
    <source>
        <strain evidence="1 2">DSM 13479</strain>
    </source>
</reference>
<accession>D3AQI0</accession>
<gene>
    <name evidence="1" type="ORF">CLOSTHATH_05886</name>
</gene>
<evidence type="ECO:0000313" key="2">
    <source>
        <dbReference type="Proteomes" id="UP000004968"/>
    </source>
</evidence>
<name>D3AQI0_9FIRM</name>
<dbReference type="HOGENOM" id="CLU_3217226_0_0_9"/>
<sequence>MSIAEERQEINEMEAGMEKNTGAQQEEALQFSNCGTASALSGRI</sequence>
<comment type="caution">
    <text evidence="1">The sequence shown here is derived from an EMBL/GenBank/DDBJ whole genome shotgun (WGS) entry which is preliminary data.</text>
</comment>
<dbReference type="Proteomes" id="UP000004968">
    <property type="component" value="Unassembled WGS sequence"/>
</dbReference>
<organism evidence="1 2">
    <name type="scientific">Hungatella hathewayi DSM 13479</name>
    <dbReference type="NCBI Taxonomy" id="566550"/>
    <lineage>
        <taxon>Bacteria</taxon>
        <taxon>Bacillati</taxon>
        <taxon>Bacillota</taxon>
        <taxon>Clostridia</taxon>
        <taxon>Lachnospirales</taxon>
        <taxon>Lachnospiraceae</taxon>
        <taxon>Hungatella</taxon>
    </lineage>
</organism>